<organism evidence="2 3">
    <name type="scientific">Dendrothele bispora (strain CBS 962.96)</name>
    <dbReference type="NCBI Taxonomy" id="1314807"/>
    <lineage>
        <taxon>Eukaryota</taxon>
        <taxon>Fungi</taxon>
        <taxon>Dikarya</taxon>
        <taxon>Basidiomycota</taxon>
        <taxon>Agaricomycotina</taxon>
        <taxon>Agaricomycetes</taxon>
        <taxon>Agaricomycetidae</taxon>
        <taxon>Agaricales</taxon>
        <taxon>Agaricales incertae sedis</taxon>
        <taxon>Dendrothele</taxon>
    </lineage>
</organism>
<protein>
    <submittedName>
        <fullName evidence="2">Uncharacterized protein</fullName>
    </submittedName>
</protein>
<sequence>MGTRRGPAYVTVVRIFPLLSAAVLTDPPIRYPTAADDSSGPGGVRRINGYRFCGAERRVLGLVLVSGRGLVVLAPVLCPQTLLLEGLAKMGEERVGKGGNSSQDEKIKITLPKYLPSYWFFVLDI</sequence>
<keyword evidence="3" id="KW-1185">Reference proteome</keyword>
<reference evidence="2 3" key="1">
    <citation type="journal article" date="2019" name="Nat. Ecol. Evol.">
        <title>Megaphylogeny resolves global patterns of mushroom evolution.</title>
        <authorList>
            <person name="Varga T."/>
            <person name="Krizsan K."/>
            <person name="Foldi C."/>
            <person name="Dima B."/>
            <person name="Sanchez-Garcia M."/>
            <person name="Sanchez-Ramirez S."/>
            <person name="Szollosi G.J."/>
            <person name="Szarkandi J.G."/>
            <person name="Papp V."/>
            <person name="Albert L."/>
            <person name="Andreopoulos W."/>
            <person name="Angelini C."/>
            <person name="Antonin V."/>
            <person name="Barry K.W."/>
            <person name="Bougher N.L."/>
            <person name="Buchanan P."/>
            <person name="Buyck B."/>
            <person name="Bense V."/>
            <person name="Catcheside P."/>
            <person name="Chovatia M."/>
            <person name="Cooper J."/>
            <person name="Damon W."/>
            <person name="Desjardin D."/>
            <person name="Finy P."/>
            <person name="Geml J."/>
            <person name="Haridas S."/>
            <person name="Hughes K."/>
            <person name="Justo A."/>
            <person name="Karasinski D."/>
            <person name="Kautmanova I."/>
            <person name="Kiss B."/>
            <person name="Kocsube S."/>
            <person name="Kotiranta H."/>
            <person name="LaButti K.M."/>
            <person name="Lechner B.E."/>
            <person name="Liimatainen K."/>
            <person name="Lipzen A."/>
            <person name="Lukacs Z."/>
            <person name="Mihaltcheva S."/>
            <person name="Morgado L.N."/>
            <person name="Niskanen T."/>
            <person name="Noordeloos M.E."/>
            <person name="Ohm R.A."/>
            <person name="Ortiz-Santana B."/>
            <person name="Ovrebo C."/>
            <person name="Racz N."/>
            <person name="Riley R."/>
            <person name="Savchenko A."/>
            <person name="Shiryaev A."/>
            <person name="Soop K."/>
            <person name="Spirin V."/>
            <person name="Szebenyi C."/>
            <person name="Tomsovsky M."/>
            <person name="Tulloss R.E."/>
            <person name="Uehling J."/>
            <person name="Grigoriev I.V."/>
            <person name="Vagvolgyi C."/>
            <person name="Papp T."/>
            <person name="Martin F.M."/>
            <person name="Miettinen O."/>
            <person name="Hibbett D.S."/>
            <person name="Nagy L.G."/>
        </authorList>
    </citation>
    <scope>NUCLEOTIDE SEQUENCE [LARGE SCALE GENOMIC DNA]</scope>
    <source>
        <strain evidence="2 3">CBS 962.96</strain>
    </source>
</reference>
<accession>A0A4S8KPD0</accession>
<evidence type="ECO:0000256" key="1">
    <source>
        <dbReference type="SAM" id="SignalP"/>
    </source>
</evidence>
<gene>
    <name evidence="2" type="ORF">K435DRAFT_89097</name>
</gene>
<keyword evidence="1" id="KW-0732">Signal</keyword>
<dbReference type="EMBL" id="ML180408">
    <property type="protein sequence ID" value="THU77544.1"/>
    <property type="molecule type" value="Genomic_DNA"/>
</dbReference>
<dbReference type="AlphaFoldDB" id="A0A4S8KPD0"/>
<proteinExistence type="predicted"/>
<evidence type="ECO:0000313" key="2">
    <source>
        <dbReference type="EMBL" id="THU77544.1"/>
    </source>
</evidence>
<name>A0A4S8KPD0_DENBC</name>
<dbReference type="Proteomes" id="UP000297245">
    <property type="component" value="Unassembled WGS sequence"/>
</dbReference>
<feature type="chain" id="PRO_5020950356" evidence="1">
    <location>
        <begin position="22"/>
        <end position="125"/>
    </location>
</feature>
<evidence type="ECO:0000313" key="3">
    <source>
        <dbReference type="Proteomes" id="UP000297245"/>
    </source>
</evidence>
<feature type="signal peptide" evidence="1">
    <location>
        <begin position="1"/>
        <end position="21"/>
    </location>
</feature>